<reference evidence="3" key="1">
    <citation type="submission" date="2013-01" db="EMBL/GenBank/DDBJ databases">
        <title>Draft Genome Sequence of a Mulberry Tree, Morus notabilis C.K. Schneid.</title>
        <authorList>
            <person name="He N."/>
            <person name="Zhao S."/>
        </authorList>
    </citation>
    <scope>NUCLEOTIDE SEQUENCE</scope>
</reference>
<evidence type="ECO:0000313" key="3">
    <source>
        <dbReference type="Proteomes" id="UP000030645"/>
    </source>
</evidence>
<sequence length="155" mass="16437">MSQNQSHTSLESICSTTASCHGCTGAVAHGLRLTGAACIGLSTVAPQTGVAGPIPTTATHMWALQPTVCEVSGPRSTGTSAIADEVAAMEVEKNMSSFLNPNVQLDHFNGTNFTTVFKIAYVLDPKLEPLSKPKEDDSKELKAARKKREDDEVMC</sequence>
<organism evidence="2 3">
    <name type="scientific">Morus notabilis</name>
    <dbReference type="NCBI Taxonomy" id="981085"/>
    <lineage>
        <taxon>Eukaryota</taxon>
        <taxon>Viridiplantae</taxon>
        <taxon>Streptophyta</taxon>
        <taxon>Embryophyta</taxon>
        <taxon>Tracheophyta</taxon>
        <taxon>Spermatophyta</taxon>
        <taxon>Magnoliopsida</taxon>
        <taxon>eudicotyledons</taxon>
        <taxon>Gunneridae</taxon>
        <taxon>Pentapetalae</taxon>
        <taxon>rosids</taxon>
        <taxon>fabids</taxon>
        <taxon>Rosales</taxon>
        <taxon>Moraceae</taxon>
        <taxon>Moreae</taxon>
        <taxon>Morus</taxon>
    </lineage>
</organism>
<evidence type="ECO:0000256" key="1">
    <source>
        <dbReference type="SAM" id="MobiDB-lite"/>
    </source>
</evidence>
<protein>
    <submittedName>
        <fullName evidence="2">Uncharacterized protein</fullName>
    </submittedName>
</protein>
<dbReference type="AlphaFoldDB" id="W9QBK8"/>
<accession>W9QBK8</accession>
<dbReference type="EMBL" id="KE343313">
    <property type="protein sequence ID" value="EXB23131.1"/>
    <property type="molecule type" value="Genomic_DNA"/>
</dbReference>
<feature type="region of interest" description="Disordered" evidence="1">
    <location>
        <begin position="129"/>
        <end position="155"/>
    </location>
</feature>
<keyword evidence="3" id="KW-1185">Reference proteome</keyword>
<evidence type="ECO:0000313" key="2">
    <source>
        <dbReference type="EMBL" id="EXB23131.1"/>
    </source>
</evidence>
<proteinExistence type="predicted"/>
<name>W9QBK8_9ROSA</name>
<gene>
    <name evidence="2" type="ORF">L484_016145</name>
</gene>
<dbReference type="Proteomes" id="UP000030645">
    <property type="component" value="Unassembled WGS sequence"/>
</dbReference>